<name>A0A553QXA2_9TELE</name>
<protein>
    <submittedName>
        <fullName evidence="2">Uncharacterized protein</fullName>
    </submittedName>
</protein>
<accession>A0A553QXA2</accession>
<feature type="region of interest" description="Disordered" evidence="1">
    <location>
        <begin position="14"/>
        <end position="88"/>
    </location>
</feature>
<reference evidence="2 3" key="1">
    <citation type="journal article" date="2019" name="Sci. Data">
        <title>Hybrid genome assembly and annotation of Danionella translucida.</title>
        <authorList>
            <person name="Kadobianskyi M."/>
            <person name="Schulze L."/>
            <person name="Schuelke M."/>
            <person name="Judkewitz B."/>
        </authorList>
    </citation>
    <scope>NUCLEOTIDE SEQUENCE [LARGE SCALE GENOMIC DNA]</scope>
    <source>
        <strain evidence="2 3">Bolton</strain>
    </source>
</reference>
<feature type="compositionally biased region" description="Acidic residues" evidence="1">
    <location>
        <begin position="24"/>
        <end position="38"/>
    </location>
</feature>
<keyword evidence="3" id="KW-1185">Reference proteome</keyword>
<evidence type="ECO:0000256" key="1">
    <source>
        <dbReference type="SAM" id="MobiDB-lite"/>
    </source>
</evidence>
<dbReference type="EMBL" id="SRMA01025433">
    <property type="protein sequence ID" value="TRY94587.1"/>
    <property type="molecule type" value="Genomic_DNA"/>
</dbReference>
<feature type="compositionally biased region" description="Acidic residues" evidence="1">
    <location>
        <begin position="49"/>
        <end position="72"/>
    </location>
</feature>
<dbReference type="AlphaFoldDB" id="A0A553QXA2"/>
<dbReference type="Proteomes" id="UP000316079">
    <property type="component" value="Unassembled WGS sequence"/>
</dbReference>
<organism evidence="2 3">
    <name type="scientific">Danionella cerebrum</name>
    <dbReference type="NCBI Taxonomy" id="2873325"/>
    <lineage>
        <taxon>Eukaryota</taxon>
        <taxon>Metazoa</taxon>
        <taxon>Chordata</taxon>
        <taxon>Craniata</taxon>
        <taxon>Vertebrata</taxon>
        <taxon>Euteleostomi</taxon>
        <taxon>Actinopterygii</taxon>
        <taxon>Neopterygii</taxon>
        <taxon>Teleostei</taxon>
        <taxon>Ostariophysi</taxon>
        <taxon>Cypriniformes</taxon>
        <taxon>Danionidae</taxon>
        <taxon>Danioninae</taxon>
        <taxon>Danionella</taxon>
    </lineage>
</organism>
<proteinExistence type="predicted"/>
<evidence type="ECO:0000313" key="2">
    <source>
        <dbReference type="EMBL" id="TRY94587.1"/>
    </source>
</evidence>
<sequence length="356" mass="40571">MAQKYTVEDVLTVIMDGNSSDMEQLGEDDDDDEEEEEWTPTTNIGENPDSSDDEEEENPDSSDDDENPEVPQEDTTKPKNTTLKQSAKGKVKKKVYRWKRKQFEPPSVEFVECVEEDSEERLDWTPYILFVSRIQLGKRDCPLFLSFPMLHPHCVEVSLGTSDKKALGMTPLLPLPPSSEQQISQLIHVTQKISISIYFYSTWNEGRLHQGIVRLLEHEITEQRPHSTPRAENYTTAQKRAGNESMLLQQARKKSRIDSERDEGRWYAPPQVSFLKGLISDSHGGLSNQMRESFSASPSLVVLQRLGGCSDINDRWADSGMSMKKWIRLIMASSKVFNEMNGHFSAQLKQTLAKVE</sequence>
<evidence type="ECO:0000313" key="3">
    <source>
        <dbReference type="Proteomes" id="UP000316079"/>
    </source>
</evidence>
<comment type="caution">
    <text evidence="2">The sequence shown here is derived from an EMBL/GenBank/DDBJ whole genome shotgun (WGS) entry which is preliminary data.</text>
</comment>
<dbReference type="STRING" id="623744.A0A553QXA2"/>
<gene>
    <name evidence="2" type="ORF">DNTS_025239</name>
</gene>